<dbReference type="EMBL" id="QGKU01000003">
    <property type="protein sequence ID" value="PWR04609.1"/>
    <property type="molecule type" value="Genomic_DNA"/>
</dbReference>
<sequence length="243" mass="26284">MLLTDPRTKPLTDEVIAAYATGRHAGPTPPEARSIVDADPPHAPPKPHGIQRAALAALASARSGGAQRGLVVHFTPRFLLGRNATPDRSHGADLLAQCEDREVFRCDLFQGIDTGLLSPFRYLGVPDDVDYAQIPWRSAQFDPEALEAALATEARAANALEQFRRHRSGPAIGFGCSMRHADFMAAYFAARGLRAVAVHSGAGSAPRTTSLERVGRGEIDILLVVDMFNESSTKAWTYPESER</sequence>
<dbReference type="InterPro" id="IPR027417">
    <property type="entry name" value="P-loop_NTPase"/>
</dbReference>
<protein>
    <submittedName>
        <fullName evidence="2">Uncharacterized protein</fullName>
    </submittedName>
</protein>
<evidence type="ECO:0000313" key="3">
    <source>
        <dbReference type="Proteomes" id="UP000245680"/>
    </source>
</evidence>
<keyword evidence="3" id="KW-1185">Reference proteome</keyword>
<name>A0A2V2LQX5_9RHOB</name>
<dbReference type="Proteomes" id="UP000245680">
    <property type="component" value="Unassembled WGS sequence"/>
</dbReference>
<dbReference type="SUPFAM" id="SSF52540">
    <property type="entry name" value="P-loop containing nucleoside triphosphate hydrolases"/>
    <property type="match status" value="1"/>
</dbReference>
<gene>
    <name evidence="2" type="ORF">DKT77_01175</name>
</gene>
<organism evidence="2 3">
    <name type="scientific">Meridianimarinicoccus roseus</name>
    <dbReference type="NCBI Taxonomy" id="2072018"/>
    <lineage>
        <taxon>Bacteria</taxon>
        <taxon>Pseudomonadati</taxon>
        <taxon>Pseudomonadota</taxon>
        <taxon>Alphaproteobacteria</taxon>
        <taxon>Rhodobacterales</taxon>
        <taxon>Paracoccaceae</taxon>
        <taxon>Meridianimarinicoccus</taxon>
    </lineage>
</organism>
<reference evidence="2 3" key="1">
    <citation type="submission" date="2018-05" db="EMBL/GenBank/DDBJ databases">
        <title>Rhodobacteraceae gen. nov., sp. nov. isolated from sea water.</title>
        <authorList>
            <person name="Ren Y."/>
        </authorList>
    </citation>
    <scope>NUCLEOTIDE SEQUENCE [LARGE SCALE GENOMIC DNA]</scope>
    <source>
        <strain evidence="2 3">TG-679</strain>
    </source>
</reference>
<accession>A0A2V2LQX5</accession>
<dbReference type="Gene3D" id="3.40.50.300">
    <property type="entry name" value="P-loop containing nucleotide triphosphate hydrolases"/>
    <property type="match status" value="1"/>
</dbReference>
<proteinExistence type="predicted"/>
<evidence type="ECO:0000313" key="2">
    <source>
        <dbReference type="EMBL" id="PWR04609.1"/>
    </source>
</evidence>
<evidence type="ECO:0000256" key="1">
    <source>
        <dbReference type="SAM" id="MobiDB-lite"/>
    </source>
</evidence>
<dbReference type="AlphaFoldDB" id="A0A2V2LQX5"/>
<comment type="caution">
    <text evidence="2">The sequence shown here is derived from an EMBL/GenBank/DDBJ whole genome shotgun (WGS) entry which is preliminary data.</text>
</comment>
<feature type="region of interest" description="Disordered" evidence="1">
    <location>
        <begin position="22"/>
        <end position="47"/>
    </location>
</feature>